<keyword evidence="3" id="KW-0406">Ion transport</keyword>
<accession>K1TRE4</accession>
<dbReference type="Gene3D" id="3.30.2320.30">
    <property type="entry name" value="ATP synthase, E subunit, C-terminal"/>
    <property type="match status" value="1"/>
</dbReference>
<evidence type="ECO:0000256" key="1">
    <source>
        <dbReference type="ARBA" id="ARBA00005901"/>
    </source>
</evidence>
<evidence type="ECO:0000256" key="3">
    <source>
        <dbReference type="ARBA" id="ARBA00023065"/>
    </source>
</evidence>
<dbReference type="EMBL" id="AJWY01003339">
    <property type="protein sequence ID" value="EKC75637.1"/>
    <property type="molecule type" value="Genomic_DNA"/>
</dbReference>
<evidence type="ECO:0000256" key="2">
    <source>
        <dbReference type="ARBA" id="ARBA00022448"/>
    </source>
</evidence>
<reference evidence="4" key="1">
    <citation type="journal article" date="2013" name="Environ. Microbiol.">
        <title>Microbiota from the distal guts of lean and obese adolescents exhibit partial functional redundancy besides clear differences in community structure.</title>
        <authorList>
            <person name="Ferrer M."/>
            <person name="Ruiz A."/>
            <person name="Lanza F."/>
            <person name="Haange S.B."/>
            <person name="Oberbach A."/>
            <person name="Till H."/>
            <person name="Bargiela R."/>
            <person name="Campoy C."/>
            <person name="Segura M.T."/>
            <person name="Richter M."/>
            <person name="von Bergen M."/>
            <person name="Seifert J."/>
            <person name="Suarez A."/>
        </authorList>
    </citation>
    <scope>NUCLEOTIDE SEQUENCE</scope>
</reference>
<sequence>MEEINSKKTEAFLTAIKTLADEECKSIDEETDRLRVERLRALQKEAEDRYKSYTEYETARIKADCNSAVSECEERSRKELTDLRAELCKKVFDAAGEKINEYTKTDSYREKLVSSAKEIAEAFDGGDVELFLRKEDLVFSDDLKAIFKNGCVVTESDDIVYGGLRAADRKTHCLADDTLDTKLKEQKEWFLEHSGLSIEE</sequence>
<proteinExistence type="inferred from homology"/>
<gene>
    <name evidence="4" type="ORF">LEA_05099</name>
    <name evidence="5" type="ORF">OBE_00462</name>
</gene>
<keyword evidence="2" id="KW-0813">Transport</keyword>
<name>K1TRE4_9ZZZZ</name>
<dbReference type="Pfam" id="PF01991">
    <property type="entry name" value="vATP-synt_E"/>
    <property type="match status" value="1"/>
</dbReference>
<comment type="similarity">
    <text evidence="1">Belongs to the V-ATPase E subunit family.</text>
</comment>
<dbReference type="EMBL" id="AJWZ01000312">
    <property type="protein sequence ID" value="EKC77234.1"/>
    <property type="molecule type" value="Genomic_DNA"/>
</dbReference>
<dbReference type="GO" id="GO:0046961">
    <property type="term" value="F:proton-transporting ATPase activity, rotational mechanism"/>
    <property type="evidence" value="ECO:0007669"/>
    <property type="project" value="InterPro"/>
</dbReference>
<dbReference type="GO" id="GO:0033178">
    <property type="term" value="C:proton-transporting two-sector ATPase complex, catalytic domain"/>
    <property type="evidence" value="ECO:0007669"/>
    <property type="project" value="InterPro"/>
</dbReference>
<organism evidence="4">
    <name type="scientific">human gut metagenome</name>
    <dbReference type="NCBI Taxonomy" id="408170"/>
    <lineage>
        <taxon>unclassified sequences</taxon>
        <taxon>metagenomes</taxon>
        <taxon>organismal metagenomes</taxon>
    </lineage>
</organism>
<dbReference type="InterPro" id="IPR002842">
    <property type="entry name" value="ATPase_V1_Esu"/>
</dbReference>
<dbReference type="AlphaFoldDB" id="K1TRE4"/>
<dbReference type="InterPro" id="IPR038495">
    <property type="entry name" value="ATPase_E_C"/>
</dbReference>
<evidence type="ECO:0000313" key="4">
    <source>
        <dbReference type="EMBL" id="EKC75637.1"/>
    </source>
</evidence>
<comment type="caution">
    <text evidence="4">The sequence shown here is derived from an EMBL/GenBank/DDBJ whole genome shotgun (WGS) entry which is preliminary data.</text>
</comment>
<protein>
    <submittedName>
        <fullName evidence="4">Uncharacterized protein</fullName>
    </submittedName>
</protein>
<evidence type="ECO:0000313" key="5">
    <source>
        <dbReference type="EMBL" id="EKC77234.1"/>
    </source>
</evidence>
<dbReference type="SUPFAM" id="SSF160527">
    <property type="entry name" value="V-type ATPase subunit E-like"/>
    <property type="match status" value="1"/>
</dbReference>